<dbReference type="InterPro" id="IPR023165">
    <property type="entry name" value="rRNA_Ade_diMease-like_C"/>
</dbReference>
<dbReference type="InterPro" id="IPR029063">
    <property type="entry name" value="SAM-dependent_MTases_sf"/>
</dbReference>
<dbReference type="Pfam" id="PF00398">
    <property type="entry name" value="RrnaAD"/>
    <property type="match status" value="1"/>
</dbReference>
<evidence type="ECO:0000256" key="4">
    <source>
        <dbReference type="ARBA" id="ARBA00022679"/>
    </source>
</evidence>
<keyword evidence="2 7" id="KW-0698">rRNA processing</keyword>
<evidence type="ECO:0000256" key="1">
    <source>
        <dbReference type="ARBA" id="ARBA00022490"/>
    </source>
</evidence>
<dbReference type="PROSITE" id="PS01131">
    <property type="entry name" value="RRNA_A_DIMETH"/>
    <property type="match status" value="1"/>
</dbReference>
<evidence type="ECO:0000256" key="6">
    <source>
        <dbReference type="ARBA" id="ARBA00022884"/>
    </source>
</evidence>
<proteinExistence type="inferred from homology"/>
<keyword evidence="4 7" id="KW-0808">Transferase</keyword>
<evidence type="ECO:0000256" key="7">
    <source>
        <dbReference type="HAMAP-Rule" id="MF_00607"/>
    </source>
</evidence>
<keyword evidence="11" id="KW-1185">Reference proteome</keyword>
<dbReference type="PROSITE" id="PS51689">
    <property type="entry name" value="SAM_RNA_A_N6_MT"/>
    <property type="match status" value="1"/>
</dbReference>
<feature type="binding site" evidence="7 8">
    <location>
        <position position="14"/>
    </location>
    <ligand>
        <name>S-adenosyl-L-methionine</name>
        <dbReference type="ChEBI" id="CHEBI:59789"/>
    </ligand>
</feature>
<dbReference type="Gene3D" id="1.10.8.100">
    <property type="entry name" value="Ribosomal RNA adenine dimethylase-like, domain 2"/>
    <property type="match status" value="1"/>
</dbReference>
<comment type="subcellular location">
    <subcellularLocation>
        <location evidence="7">Cytoplasm</location>
    </subcellularLocation>
</comment>
<reference evidence="10 11" key="1">
    <citation type="submission" date="2018-03" db="EMBL/GenBank/DDBJ databases">
        <title>Phenotypic and genomic properties of Cyclonatronum proteinivorum gen. nov., sp. nov., a haloalkaliphilic bacteroidete from soda lakes possessing Na+-translocating rhodopsin.</title>
        <authorList>
            <person name="Toshchakov S.V."/>
            <person name="Korzhenkov A."/>
            <person name="Samarov N.I."/>
            <person name="Kublanov I.V."/>
            <person name="Muntyan M.S."/>
            <person name="Sorokin D.Y."/>
        </authorList>
    </citation>
    <scope>NUCLEOTIDE SEQUENCE [LARGE SCALE GENOMIC DNA]</scope>
    <source>
        <strain evidence="10 11">Omega</strain>
    </source>
</reference>
<dbReference type="CDD" id="cd02440">
    <property type="entry name" value="AdoMet_MTases"/>
    <property type="match status" value="1"/>
</dbReference>
<comment type="similarity">
    <text evidence="7">Belongs to the class I-like SAM-binding methyltransferase superfamily. rRNA adenine N(6)-methyltransferase family. RsmA subfamily.</text>
</comment>
<feature type="domain" description="Ribosomal RNA adenine methylase transferase N-terminal" evidence="9">
    <location>
        <begin position="19"/>
        <end position="188"/>
    </location>
</feature>
<keyword evidence="5 7" id="KW-0949">S-adenosyl-L-methionine</keyword>
<evidence type="ECO:0000256" key="3">
    <source>
        <dbReference type="ARBA" id="ARBA00022603"/>
    </source>
</evidence>
<dbReference type="EC" id="2.1.1.182" evidence="7"/>
<keyword evidence="1 7" id="KW-0963">Cytoplasm</keyword>
<gene>
    <name evidence="7" type="primary">rsmA</name>
    <name evidence="7" type="synonym">ksgA</name>
    <name evidence="10" type="ORF">CYPRO_1559</name>
</gene>
<dbReference type="GO" id="GO:0005737">
    <property type="term" value="C:cytoplasm"/>
    <property type="evidence" value="ECO:0007669"/>
    <property type="project" value="UniProtKB-SubCell"/>
</dbReference>
<name>A0A345UK08_9BACT</name>
<comment type="catalytic activity">
    <reaction evidence="7">
        <text>adenosine(1518)/adenosine(1519) in 16S rRNA + 4 S-adenosyl-L-methionine = N(6)-dimethyladenosine(1518)/N(6)-dimethyladenosine(1519) in 16S rRNA + 4 S-adenosyl-L-homocysteine + 4 H(+)</text>
        <dbReference type="Rhea" id="RHEA:19609"/>
        <dbReference type="Rhea" id="RHEA-COMP:10232"/>
        <dbReference type="Rhea" id="RHEA-COMP:10233"/>
        <dbReference type="ChEBI" id="CHEBI:15378"/>
        <dbReference type="ChEBI" id="CHEBI:57856"/>
        <dbReference type="ChEBI" id="CHEBI:59789"/>
        <dbReference type="ChEBI" id="CHEBI:74411"/>
        <dbReference type="ChEBI" id="CHEBI:74493"/>
        <dbReference type="EC" id="2.1.1.182"/>
    </reaction>
</comment>
<dbReference type="InterPro" id="IPR011530">
    <property type="entry name" value="rRNA_adenine_dimethylase"/>
</dbReference>
<feature type="binding site" evidence="7 8">
    <location>
        <position position="103"/>
    </location>
    <ligand>
        <name>S-adenosyl-L-methionine</name>
        <dbReference type="ChEBI" id="CHEBI:59789"/>
    </ligand>
</feature>
<dbReference type="EMBL" id="CP027806">
    <property type="protein sequence ID" value="AXJ00810.1"/>
    <property type="molecule type" value="Genomic_DNA"/>
</dbReference>
<dbReference type="InterPro" id="IPR020596">
    <property type="entry name" value="rRNA_Ade_Mease_Trfase_CS"/>
</dbReference>
<dbReference type="RefSeq" id="WP_114984069.1">
    <property type="nucleotide sequence ID" value="NZ_CP027806.1"/>
</dbReference>
<feature type="binding site" evidence="7 8">
    <location>
        <position position="60"/>
    </location>
    <ligand>
        <name>S-adenosyl-L-methionine</name>
        <dbReference type="ChEBI" id="CHEBI:59789"/>
    </ligand>
</feature>
<dbReference type="OrthoDB" id="9814755at2"/>
<evidence type="ECO:0000313" key="10">
    <source>
        <dbReference type="EMBL" id="AXJ00810.1"/>
    </source>
</evidence>
<dbReference type="Gene3D" id="3.40.50.150">
    <property type="entry name" value="Vaccinia Virus protein VP39"/>
    <property type="match status" value="1"/>
</dbReference>
<keyword evidence="6 7" id="KW-0694">RNA-binding</keyword>
<evidence type="ECO:0000256" key="2">
    <source>
        <dbReference type="ARBA" id="ARBA00022552"/>
    </source>
</evidence>
<dbReference type="PANTHER" id="PTHR11727">
    <property type="entry name" value="DIMETHYLADENOSINE TRANSFERASE"/>
    <property type="match status" value="1"/>
</dbReference>
<organism evidence="10 11">
    <name type="scientific">Cyclonatronum proteinivorum</name>
    <dbReference type="NCBI Taxonomy" id="1457365"/>
    <lineage>
        <taxon>Bacteria</taxon>
        <taxon>Pseudomonadati</taxon>
        <taxon>Balneolota</taxon>
        <taxon>Balneolia</taxon>
        <taxon>Balneolales</taxon>
        <taxon>Cyclonatronaceae</taxon>
        <taxon>Cyclonatronum</taxon>
    </lineage>
</organism>
<dbReference type="AlphaFoldDB" id="A0A345UK08"/>
<feature type="binding site" evidence="7 8">
    <location>
        <position position="82"/>
    </location>
    <ligand>
        <name>S-adenosyl-L-methionine</name>
        <dbReference type="ChEBI" id="CHEBI:59789"/>
    </ligand>
</feature>
<dbReference type="SUPFAM" id="SSF53335">
    <property type="entry name" value="S-adenosyl-L-methionine-dependent methyltransferases"/>
    <property type="match status" value="1"/>
</dbReference>
<feature type="binding site" evidence="7 8">
    <location>
        <position position="12"/>
    </location>
    <ligand>
        <name>S-adenosyl-L-methionine</name>
        <dbReference type="ChEBI" id="CHEBI:59789"/>
    </ligand>
</feature>
<dbReference type="Proteomes" id="UP000254808">
    <property type="component" value="Chromosome"/>
</dbReference>
<dbReference type="InterPro" id="IPR001737">
    <property type="entry name" value="KsgA/Erm"/>
</dbReference>
<evidence type="ECO:0000256" key="5">
    <source>
        <dbReference type="ARBA" id="ARBA00022691"/>
    </source>
</evidence>
<protein>
    <recommendedName>
        <fullName evidence="7">Ribosomal RNA small subunit methyltransferase A</fullName>
        <ecNumber evidence="7">2.1.1.182</ecNumber>
    </recommendedName>
    <alternativeName>
        <fullName evidence="7">16S rRNA (adenine(1518)-N(6)/adenine(1519)-N(6))-dimethyltransferase</fullName>
    </alternativeName>
    <alternativeName>
        <fullName evidence="7">16S rRNA dimethyladenosine transferase</fullName>
    </alternativeName>
    <alternativeName>
        <fullName evidence="7">16S rRNA dimethylase</fullName>
    </alternativeName>
    <alternativeName>
        <fullName evidence="7">S-adenosylmethionine-6-N', N'-adenosyl(rRNA) dimethyltransferase</fullName>
    </alternativeName>
</protein>
<feature type="binding site" evidence="7 8">
    <location>
        <position position="39"/>
    </location>
    <ligand>
        <name>S-adenosyl-L-methionine</name>
        <dbReference type="ChEBI" id="CHEBI:59789"/>
    </ligand>
</feature>
<keyword evidence="3 7" id="KW-0489">Methyltransferase</keyword>
<dbReference type="SMART" id="SM00650">
    <property type="entry name" value="rADc"/>
    <property type="match status" value="1"/>
</dbReference>
<dbReference type="GO" id="GO:0052908">
    <property type="term" value="F:16S rRNA (adenine(1518)-N(6)/adenine(1519)-N(6))-dimethyltransferase activity"/>
    <property type="evidence" value="ECO:0007669"/>
    <property type="project" value="UniProtKB-EC"/>
</dbReference>
<accession>A0A345UK08</accession>
<dbReference type="NCBIfam" id="TIGR00755">
    <property type="entry name" value="ksgA"/>
    <property type="match status" value="1"/>
</dbReference>
<evidence type="ECO:0000313" key="11">
    <source>
        <dbReference type="Proteomes" id="UP000254808"/>
    </source>
</evidence>
<evidence type="ECO:0000259" key="9">
    <source>
        <dbReference type="SMART" id="SM00650"/>
    </source>
</evidence>
<evidence type="ECO:0000256" key="8">
    <source>
        <dbReference type="PROSITE-ProRule" id="PRU01026"/>
    </source>
</evidence>
<dbReference type="GO" id="GO:0003723">
    <property type="term" value="F:RNA binding"/>
    <property type="evidence" value="ECO:0007669"/>
    <property type="project" value="UniProtKB-UniRule"/>
</dbReference>
<dbReference type="KEGG" id="cprv:CYPRO_1559"/>
<dbReference type="PANTHER" id="PTHR11727:SF7">
    <property type="entry name" value="DIMETHYLADENOSINE TRANSFERASE-RELATED"/>
    <property type="match status" value="1"/>
</dbReference>
<dbReference type="InterPro" id="IPR020598">
    <property type="entry name" value="rRNA_Ade_methylase_Trfase_N"/>
</dbReference>
<comment type="function">
    <text evidence="7">Specifically dimethylates two adjacent adenosines (A1518 and A1519) in the loop of a conserved hairpin near the 3'-end of 16S rRNA in the 30S particle. May play a critical role in biogenesis of 30S subunits.</text>
</comment>
<dbReference type="HAMAP" id="MF_00607">
    <property type="entry name" value="16SrRNA_methyltr_A"/>
    <property type="match status" value="1"/>
</dbReference>
<sequence length="255" mass="28467">MNLRPKKSLGQHFLRDQNILRKIALSAGIQKGDRVIEIGPGEGALTEYLLSVSDDVCAVEVDPRAVELLRLKFLGLDVRHADFLSVELDALLEAGRQHVIIGNIPYNITSPILFKVMDAGPVFRRAVFLMQKEVAERLVARPGSKAYGILSVQAQLLGTVAYLFDVSRHVFFPKPKVESGVITFTPRESPLEVPTDQLKTVVRMAFNQRRKKMSNSLKSLIAEHKPDGVSFDLNLRPDQLTPPEFITLTQAIFEP</sequence>